<sequence length="42" mass="4757">MNNFSCKRLIGVLLKRGANRTEKSKRTGDISHKTGLNLKIEQ</sequence>
<reference evidence="2 3" key="1">
    <citation type="submission" date="2012-11" db="EMBL/GenBank/DDBJ databases">
        <authorList>
            <person name="Linke B."/>
        </authorList>
    </citation>
    <scope>NUCLEOTIDE SEQUENCE [LARGE SCALE GENOMIC DNA]</scope>
    <source>
        <strain evidence="3">CFBP 1232</strain>
    </source>
</reference>
<evidence type="ECO:0000313" key="2">
    <source>
        <dbReference type="EMBL" id="CCO94146.1"/>
    </source>
</evidence>
<name>A0A831A2B9_ERWAM</name>
<feature type="region of interest" description="Disordered" evidence="1">
    <location>
        <begin position="18"/>
        <end position="42"/>
    </location>
</feature>
<evidence type="ECO:0000256" key="1">
    <source>
        <dbReference type="SAM" id="MobiDB-lite"/>
    </source>
</evidence>
<proteinExistence type="predicted"/>
<dbReference type="Proteomes" id="UP000013111">
    <property type="component" value="Unassembled WGS sequence"/>
</dbReference>
<organism evidence="2 3">
    <name type="scientific">Erwinia amylovora NBRC 12687 = CFBP 1232</name>
    <dbReference type="NCBI Taxonomy" id="1219359"/>
    <lineage>
        <taxon>Bacteria</taxon>
        <taxon>Pseudomonadati</taxon>
        <taxon>Pseudomonadota</taxon>
        <taxon>Gammaproteobacteria</taxon>
        <taxon>Enterobacterales</taxon>
        <taxon>Erwiniaceae</taxon>
        <taxon>Erwinia</taxon>
    </lineage>
</organism>
<feature type="compositionally biased region" description="Basic and acidic residues" evidence="1">
    <location>
        <begin position="19"/>
        <end position="32"/>
    </location>
</feature>
<comment type="caution">
    <text evidence="2">The sequence shown here is derived from an EMBL/GenBank/DDBJ whole genome shotgun (WGS) entry which is preliminary data.</text>
</comment>
<accession>A0A831A2B9</accession>
<reference evidence="2 3" key="2">
    <citation type="submission" date="2013-04" db="EMBL/GenBank/DDBJ databases">
        <title>Comparative genomics of 12 strains of Erwinia amylovora identifies a pan-genome with a large conserved core and provides insights into host specificity.</title>
        <authorList>
            <person name="Mann R.A."/>
            <person name="Smits T.H.M."/>
            <person name="Buehlmann A."/>
            <person name="Blom J."/>
            <person name="Goesmann A."/>
            <person name="Frey J.E."/>
            <person name="Plummer K.M."/>
            <person name="Beer S.V."/>
            <person name="Luck J."/>
            <person name="Duffy B."/>
            <person name="Rodoni B."/>
        </authorList>
    </citation>
    <scope>NUCLEOTIDE SEQUENCE [LARGE SCALE GENOMIC DNA]</scope>
    <source>
        <strain evidence="3">CFBP 1232</strain>
    </source>
</reference>
<evidence type="ECO:0000313" key="3">
    <source>
        <dbReference type="Proteomes" id="UP000013111"/>
    </source>
</evidence>
<dbReference type="EMBL" id="CAPB01000022">
    <property type="protein sequence ID" value="CCO94146.1"/>
    <property type="molecule type" value="Genomic_DNA"/>
</dbReference>
<gene>
    <name evidence="2" type="ORF">BN437_2222</name>
</gene>
<protein>
    <submittedName>
        <fullName evidence="2">Uncharacterized protein</fullName>
    </submittedName>
</protein>
<dbReference type="AlphaFoldDB" id="A0A831A2B9"/>